<evidence type="ECO:0000313" key="2">
    <source>
        <dbReference type="EMBL" id="GAV82654.1"/>
    </source>
</evidence>
<keyword evidence="1" id="KW-0812">Transmembrane</keyword>
<evidence type="ECO:0000256" key="1">
    <source>
        <dbReference type="SAM" id="Phobius"/>
    </source>
</evidence>
<gene>
    <name evidence="2" type="ORF">CFOL_v3_26105</name>
</gene>
<keyword evidence="3" id="KW-1185">Reference proteome</keyword>
<name>A0A1Q3CQY5_CEPFO</name>
<feature type="transmembrane region" description="Helical" evidence="1">
    <location>
        <begin position="151"/>
        <end position="173"/>
    </location>
</feature>
<sequence>MSHKKVITPTSRVIVQQSRSFSSPAKSVTSNIKRMDWEELNERNRLGLYFKKFEPGHRCNKLFCIQAILNDSDVDVEMEIEDSEATETSTISLHAISETDAWDTMRIKGILAHLSAIVLMDTGVRYRVTLHATRWLIVNVIQFIYMQSRFLLCYLMQISIVYGMSCVIFQISLLSQFNLHIN</sequence>
<dbReference type="AlphaFoldDB" id="A0A1Q3CQY5"/>
<reference evidence="3" key="1">
    <citation type="submission" date="2016-04" db="EMBL/GenBank/DDBJ databases">
        <title>Cephalotus genome sequencing.</title>
        <authorList>
            <person name="Fukushima K."/>
            <person name="Hasebe M."/>
            <person name="Fang X."/>
        </authorList>
    </citation>
    <scope>NUCLEOTIDE SEQUENCE [LARGE SCALE GENOMIC DNA]</scope>
    <source>
        <strain evidence="3">cv. St1</strain>
    </source>
</reference>
<evidence type="ECO:0000313" key="3">
    <source>
        <dbReference type="Proteomes" id="UP000187406"/>
    </source>
</evidence>
<keyword evidence="1" id="KW-1133">Transmembrane helix</keyword>
<protein>
    <submittedName>
        <fullName evidence="2">Uncharacterized protein</fullName>
    </submittedName>
</protein>
<proteinExistence type="predicted"/>
<dbReference type="EMBL" id="BDDD01002690">
    <property type="protein sequence ID" value="GAV82654.1"/>
    <property type="molecule type" value="Genomic_DNA"/>
</dbReference>
<organism evidence="2 3">
    <name type="scientific">Cephalotus follicularis</name>
    <name type="common">Albany pitcher plant</name>
    <dbReference type="NCBI Taxonomy" id="3775"/>
    <lineage>
        <taxon>Eukaryota</taxon>
        <taxon>Viridiplantae</taxon>
        <taxon>Streptophyta</taxon>
        <taxon>Embryophyta</taxon>
        <taxon>Tracheophyta</taxon>
        <taxon>Spermatophyta</taxon>
        <taxon>Magnoliopsida</taxon>
        <taxon>eudicotyledons</taxon>
        <taxon>Gunneridae</taxon>
        <taxon>Pentapetalae</taxon>
        <taxon>rosids</taxon>
        <taxon>fabids</taxon>
        <taxon>Oxalidales</taxon>
        <taxon>Cephalotaceae</taxon>
        <taxon>Cephalotus</taxon>
    </lineage>
</organism>
<accession>A0A1Q3CQY5</accession>
<dbReference type="InParanoid" id="A0A1Q3CQY5"/>
<dbReference type="Proteomes" id="UP000187406">
    <property type="component" value="Unassembled WGS sequence"/>
</dbReference>
<keyword evidence="1" id="KW-0472">Membrane</keyword>
<comment type="caution">
    <text evidence="2">The sequence shown here is derived from an EMBL/GenBank/DDBJ whole genome shotgun (WGS) entry which is preliminary data.</text>
</comment>